<dbReference type="InterPro" id="IPR032675">
    <property type="entry name" value="LRR_dom_sf"/>
</dbReference>
<accession>A0A0H2RXS2</accession>
<dbReference type="InParanoid" id="A0A0H2RXS2"/>
<sequence length="392" mass="44522">MVTEIAHKEPQLPTEILDSVFSFLDVVYEKYGDSTEAIHWKEWVLEAKFPNASAFLPLLLVCKAWHSIAQRWLYRSINIGWGQAMRDNHHLASLVRELHLQTKATSVKAAQEEFSDYLQLLRLCKRAESITIEVYQYSMVPELLKASKDLDMVELYISFELEEGENDLESFDIAGHLQLWPRLQHFCIFDTCDCLQIAEMDRSSILRGLCPALQDVDLSSISLTANQALSLSKVAPNVRRFTTYCKDDALEALSTCLRTWSSNLTYLSFGVYGTRVRTPSLIAALSGLHALRYLTGHSTHIPPNILTNFEKLKCLTYLCTAEDLHELALMFLQGTSTLPSLYHLELVGASDDSNVEFDEEASSEEDRVTIGIACRVRNINLQEYFPSDEYSD</sequence>
<evidence type="ECO:0000313" key="1">
    <source>
        <dbReference type="EMBL" id="KLO16564.1"/>
    </source>
</evidence>
<proteinExistence type="predicted"/>
<protein>
    <submittedName>
        <fullName evidence="1">Uncharacterized protein</fullName>
    </submittedName>
</protein>
<dbReference type="AlphaFoldDB" id="A0A0H2RXS2"/>
<dbReference type="SUPFAM" id="SSF52047">
    <property type="entry name" value="RNI-like"/>
    <property type="match status" value="1"/>
</dbReference>
<gene>
    <name evidence="1" type="ORF">SCHPADRAFT_204864</name>
</gene>
<dbReference type="OrthoDB" id="3062575at2759"/>
<keyword evidence="2" id="KW-1185">Reference proteome</keyword>
<dbReference type="Gene3D" id="3.80.10.10">
    <property type="entry name" value="Ribonuclease Inhibitor"/>
    <property type="match status" value="1"/>
</dbReference>
<organism evidence="1 2">
    <name type="scientific">Schizopora paradoxa</name>
    <dbReference type="NCBI Taxonomy" id="27342"/>
    <lineage>
        <taxon>Eukaryota</taxon>
        <taxon>Fungi</taxon>
        <taxon>Dikarya</taxon>
        <taxon>Basidiomycota</taxon>
        <taxon>Agaricomycotina</taxon>
        <taxon>Agaricomycetes</taxon>
        <taxon>Hymenochaetales</taxon>
        <taxon>Schizoporaceae</taxon>
        <taxon>Schizopora</taxon>
    </lineage>
</organism>
<evidence type="ECO:0000313" key="2">
    <source>
        <dbReference type="Proteomes" id="UP000053477"/>
    </source>
</evidence>
<reference evidence="1 2" key="1">
    <citation type="submission" date="2015-04" db="EMBL/GenBank/DDBJ databases">
        <title>Complete genome sequence of Schizopora paradoxa KUC8140, a cosmopolitan wood degrader in East Asia.</title>
        <authorList>
            <consortium name="DOE Joint Genome Institute"/>
            <person name="Min B."/>
            <person name="Park H."/>
            <person name="Jang Y."/>
            <person name="Kim J.-J."/>
            <person name="Kim K.H."/>
            <person name="Pangilinan J."/>
            <person name="Lipzen A."/>
            <person name="Riley R."/>
            <person name="Grigoriev I.V."/>
            <person name="Spatafora J.W."/>
            <person name="Choi I.-G."/>
        </authorList>
    </citation>
    <scope>NUCLEOTIDE SEQUENCE [LARGE SCALE GENOMIC DNA]</scope>
    <source>
        <strain evidence="1 2">KUC8140</strain>
    </source>
</reference>
<dbReference type="Proteomes" id="UP000053477">
    <property type="component" value="Unassembled WGS sequence"/>
</dbReference>
<dbReference type="EMBL" id="KQ085914">
    <property type="protein sequence ID" value="KLO16564.1"/>
    <property type="molecule type" value="Genomic_DNA"/>
</dbReference>
<name>A0A0H2RXS2_9AGAM</name>